<dbReference type="Gene3D" id="3.40.50.170">
    <property type="entry name" value="Formyl transferase, N-terminal domain"/>
    <property type="match status" value="1"/>
</dbReference>
<evidence type="ECO:0000259" key="5">
    <source>
        <dbReference type="Pfam" id="PF00551"/>
    </source>
</evidence>
<comment type="function">
    <text evidence="4">Catalyzes the transfer of a formyl group from 10-formyltetrahydrofolate to 5-phospho-ribosyl-glycinamide (GAR), producing 5-phospho-ribosyl-N-formylglycinamide (FGAR) and tetrahydrofolate.</text>
</comment>
<feature type="binding site" evidence="4">
    <location>
        <position position="109"/>
    </location>
    <ligand>
        <name>(6R)-10-formyltetrahydrofolate</name>
        <dbReference type="ChEBI" id="CHEBI:195366"/>
    </ligand>
</feature>
<sequence>MKFAILGSGTGSNAEAILKAYRAGRLGNAVPVGIFCDIPGAKILEHGKTYGVPAVQLDPGPFRTKFSPEREAAWAQAIREAGAEWIVLAGFMRVLKAPLLDAFPGKIINLHPSLLPSFPGLDGIGQAWRWGVAVSGCTVHFVNAALDAGTIIDQAVVRREATDTLETFAQKIHEQEHRLLPDVIRRLSMRA</sequence>
<feature type="binding site" evidence="4">
    <location>
        <position position="70"/>
    </location>
    <ligand>
        <name>(6R)-10-formyltetrahydrofolate</name>
        <dbReference type="ChEBI" id="CHEBI:195366"/>
    </ligand>
</feature>
<dbReference type="SUPFAM" id="SSF53328">
    <property type="entry name" value="Formyltransferase"/>
    <property type="match status" value="1"/>
</dbReference>
<evidence type="ECO:0000256" key="3">
    <source>
        <dbReference type="ARBA" id="ARBA00022755"/>
    </source>
</evidence>
<dbReference type="InterPro" id="IPR002376">
    <property type="entry name" value="Formyl_transf_N"/>
</dbReference>
<reference evidence="6" key="1">
    <citation type="submission" date="2020-10" db="EMBL/GenBank/DDBJ databases">
        <authorList>
            <person name="Gilroy R."/>
        </authorList>
    </citation>
    <scope>NUCLEOTIDE SEQUENCE</scope>
    <source>
        <strain evidence="6">10669</strain>
    </source>
</reference>
<accession>A0A9D1NL55</accession>
<dbReference type="HAMAP" id="MF_01930">
    <property type="entry name" value="PurN"/>
    <property type="match status" value="1"/>
</dbReference>
<evidence type="ECO:0000256" key="2">
    <source>
        <dbReference type="ARBA" id="ARBA00022679"/>
    </source>
</evidence>
<dbReference type="PANTHER" id="PTHR43369:SF2">
    <property type="entry name" value="PHOSPHORIBOSYLGLYCINAMIDE FORMYLTRANSFERASE"/>
    <property type="match status" value="1"/>
</dbReference>
<dbReference type="EC" id="2.1.2.2" evidence="4"/>
<dbReference type="EMBL" id="DVOG01000135">
    <property type="protein sequence ID" value="HIV04537.1"/>
    <property type="molecule type" value="Genomic_DNA"/>
</dbReference>
<dbReference type="Pfam" id="PF00551">
    <property type="entry name" value="Formyl_trans_N"/>
    <property type="match status" value="1"/>
</dbReference>
<feature type="binding site" evidence="4">
    <location>
        <begin position="11"/>
        <end position="13"/>
    </location>
    <ligand>
        <name>N(1)-(5-phospho-beta-D-ribosyl)glycinamide</name>
        <dbReference type="ChEBI" id="CHEBI:143788"/>
    </ligand>
</feature>
<keyword evidence="2 4" id="KW-0808">Transferase</keyword>
<dbReference type="NCBIfam" id="TIGR00639">
    <property type="entry name" value="PurN"/>
    <property type="match status" value="1"/>
</dbReference>
<gene>
    <name evidence="4 6" type="primary">purN</name>
    <name evidence="6" type="ORF">IAC75_05250</name>
</gene>
<dbReference type="InterPro" id="IPR004607">
    <property type="entry name" value="GART"/>
</dbReference>
<evidence type="ECO:0000256" key="4">
    <source>
        <dbReference type="HAMAP-Rule" id="MF_01930"/>
    </source>
</evidence>
<comment type="similarity">
    <text evidence="4">Belongs to the GART family.</text>
</comment>
<dbReference type="AlphaFoldDB" id="A0A9D1NL55"/>
<dbReference type="GO" id="GO:0006189">
    <property type="term" value="P:'de novo' IMP biosynthetic process"/>
    <property type="evidence" value="ECO:0007669"/>
    <property type="project" value="UniProtKB-UniRule"/>
</dbReference>
<dbReference type="GO" id="GO:0005829">
    <property type="term" value="C:cytosol"/>
    <property type="evidence" value="ECO:0007669"/>
    <property type="project" value="TreeGrafter"/>
</dbReference>
<evidence type="ECO:0000256" key="1">
    <source>
        <dbReference type="ARBA" id="ARBA00005054"/>
    </source>
</evidence>
<comment type="caution">
    <text evidence="4">Lacks conserved residue(s) required for the propagation of feature annotation.</text>
</comment>
<evidence type="ECO:0000313" key="7">
    <source>
        <dbReference type="Proteomes" id="UP000886812"/>
    </source>
</evidence>
<dbReference type="CDD" id="cd08645">
    <property type="entry name" value="FMT_core_GART"/>
    <property type="match status" value="1"/>
</dbReference>
<dbReference type="InterPro" id="IPR036477">
    <property type="entry name" value="Formyl_transf_N_sf"/>
</dbReference>
<feature type="site" description="Raises pKa of active site His" evidence="4">
    <location>
        <position position="147"/>
    </location>
</feature>
<organism evidence="6 7">
    <name type="scientific">Candidatus Spyradosoma merdigallinarum</name>
    <dbReference type="NCBI Taxonomy" id="2840950"/>
    <lineage>
        <taxon>Bacteria</taxon>
        <taxon>Pseudomonadati</taxon>
        <taxon>Verrucomicrobiota</taxon>
        <taxon>Opitutia</taxon>
        <taxon>Opitutia incertae sedis</taxon>
        <taxon>Candidatus Spyradosoma</taxon>
    </lineage>
</organism>
<keyword evidence="3 4" id="KW-0658">Purine biosynthesis</keyword>
<feature type="domain" description="Formyl transferase N-terminal" evidence="5">
    <location>
        <begin position="1"/>
        <end position="184"/>
    </location>
</feature>
<reference evidence="6" key="2">
    <citation type="journal article" date="2021" name="PeerJ">
        <title>Extensive microbial diversity within the chicken gut microbiome revealed by metagenomics and culture.</title>
        <authorList>
            <person name="Gilroy R."/>
            <person name="Ravi A."/>
            <person name="Getino M."/>
            <person name="Pursley I."/>
            <person name="Horton D.L."/>
            <person name="Alikhan N.F."/>
            <person name="Baker D."/>
            <person name="Gharbi K."/>
            <person name="Hall N."/>
            <person name="Watson M."/>
            <person name="Adriaenssens E.M."/>
            <person name="Foster-Nyarko E."/>
            <person name="Jarju S."/>
            <person name="Secka A."/>
            <person name="Antonio M."/>
            <person name="Oren A."/>
            <person name="Chaudhuri R.R."/>
            <person name="La Ragione R."/>
            <person name="Hildebrand F."/>
            <person name="Pallen M.J."/>
        </authorList>
    </citation>
    <scope>NUCLEOTIDE SEQUENCE</scope>
    <source>
        <strain evidence="6">10669</strain>
    </source>
</reference>
<comment type="caution">
    <text evidence="6">The sequence shown here is derived from an EMBL/GenBank/DDBJ whole genome shotgun (WGS) entry which is preliminary data.</text>
</comment>
<proteinExistence type="inferred from homology"/>
<evidence type="ECO:0000313" key="6">
    <source>
        <dbReference type="EMBL" id="HIV04537.1"/>
    </source>
</evidence>
<dbReference type="GO" id="GO:0004644">
    <property type="term" value="F:phosphoribosylglycinamide formyltransferase activity"/>
    <property type="evidence" value="ECO:0007669"/>
    <property type="project" value="UniProtKB-UniRule"/>
</dbReference>
<dbReference type="Proteomes" id="UP000886812">
    <property type="component" value="Unassembled WGS sequence"/>
</dbReference>
<protein>
    <recommendedName>
        <fullName evidence="4">Phosphoribosylglycinamide formyltransferase</fullName>
        <ecNumber evidence="4">2.1.2.2</ecNumber>
    </recommendedName>
    <alternativeName>
        <fullName evidence="4">5'-phosphoribosylglycinamide transformylase</fullName>
    </alternativeName>
    <alternativeName>
        <fullName evidence="4">GAR transformylase</fullName>
        <shortName evidence="4">GART</shortName>
    </alternativeName>
</protein>
<comment type="pathway">
    <text evidence="1 4">Purine metabolism; IMP biosynthesis via de novo pathway; N(2)-formyl-N(1)-(5-phospho-D-ribosyl)glycinamide from N(1)-(5-phospho-D-ribosyl)glycinamide (10-formyl THF route): step 1/1.</text>
</comment>
<name>A0A9D1NL55_9BACT</name>
<dbReference type="PANTHER" id="PTHR43369">
    <property type="entry name" value="PHOSPHORIBOSYLGLYCINAMIDE FORMYLTRANSFERASE"/>
    <property type="match status" value="1"/>
</dbReference>
<comment type="catalytic activity">
    <reaction evidence="4">
        <text>N(1)-(5-phospho-beta-D-ribosyl)glycinamide + (6R)-10-formyltetrahydrofolate = N(2)-formyl-N(1)-(5-phospho-beta-D-ribosyl)glycinamide + (6S)-5,6,7,8-tetrahydrofolate + H(+)</text>
        <dbReference type="Rhea" id="RHEA:15053"/>
        <dbReference type="ChEBI" id="CHEBI:15378"/>
        <dbReference type="ChEBI" id="CHEBI:57453"/>
        <dbReference type="ChEBI" id="CHEBI:143788"/>
        <dbReference type="ChEBI" id="CHEBI:147286"/>
        <dbReference type="ChEBI" id="CHEBI:195366"/>
        <dbReference type="EC" id="2.1.2.2"/>
    </reaction>
</comment>
<feature type="active site" description="Proton donor" evidence="4">
    <location>
        <position position="111"/>
    </location>
</feature>